<evidence type="ECO:0000256" key="1">
    <source>
        <dbReference type="ARBA" id="ARBA00004442"/>
    </source>
</evidence>
<reference evidence="7 8" key="1">
    <citation type="submission" date="2020-09" db="EMBL/GenBank/DDBJ databases">
        <title>Bacillus nautilus sp. nov., Chryseoglobus crepusculi sp. nov, and Psychrobacter noctis sp. nov., isolated from deep-sea sponges from the equatorial Atlantic.</title>
        <authorList>
            <person name="Stennett H.L."/>
            <person name="Williams S.E."/>
        </authorList>
    </citation>
    <scope>NUCLEOTIDE SEQUENCE [LARGE SCALE GENOMIC DNA]</scope>
    <source>
        <strain evidence="7 8">28M-24</strain>
    </source>
</reference>
<dbReference type="InterPro" id="IPR050330">
    <property type="entry name" value="Bact_OuterMem_StrucFunc"/>
</dbReference>
<dbReference type="EMBL" id="JACXXH010000002">
    <property type="protein sequence ID" value="MBD3862972.1"/>
    <property type="molecule type" value="Genomic_DNA"/>
</dbReference>
<evidence type="ECO:0000256" key="2">
    <source>
        <dbReference type="ARBA" id="ARBA00023136"/>
    </source>
</evidence>
<dbReference type="InterPro" id="IPR036737">
    <property type="entry name" value="OmpA-like_sf"/>
</dbReference>
<keyword evidence="3" id="KW-0998">Cell outer membrane</keyword>
<dbReference type="Pfam" id="PF00691">
    <property type="entry name" value="OmpA"/>
    <property type="match status" value="1"/>
</dbReference>
<evidence type="ECO:0000313" key="7">
    <source>
        <dbReference type="EMBL" id="MBD3862972.1"/>
    </source>
</evidence>
<dbReference type="PROSITE" id="PS51123">
    <property type="entry name" value="OMPA_2"/>
    <property type="match status" value="1"/>
</dbReference>
<organism evidence="7 8">
    <name type="scientific">Olleya marilimosa</name>
    <dbReference type="NCBI Taxonomy" id="272164"/>
    <lineage>
        <taxon>Bacteria</taxon>
        <taxon>Pseudomonadati</taxon>
        <taxon>Bacteroidota</taxon>
        <taxon>Flavobacteriia</taxon>
        <taxon>Flavobacteriales</taxon>
        <taxon>Flavobacteriaceae</taxon>
    </lineage>
</organism>
<dbReference type="PRINTS" id="PR01021">
    <property type="entry name" value="OMPADOMAIN"/>
</dbReference>
<sequence>MSKKTGYLLGILLTIILGTILYWYLCCKPCLEADKVAIDNTTNTEDVSVKTDQKTATINAFTVKDVNGDLDFQINDNLNFKTSSPLIIDSIASTVDEGASKLIAYYNSNPDKLLNIYGHYRSDEVNNSVFPNLGLARANAAKNYFVSKGMASKIINTYSTLDDDFNADTNGVMYGPLSYEVKTITAGDTSIADDIKNLGDAIKANPLILYFDTAQATINLSDDQKQKVSDMVRYTDKVDGALINVTGFTDNTGSRSTNIKLGQGRADFTKQYLIQNGIDSSKIQSFSKGPDLPIADNATEDGRAKNRRVEVTIN</sequence>
<dbReference type="CDD" id="cd07185">
    <property type="entry name" value="OmpA_C-like"/>
    <property type="match status" value="1"/>
</dbReference>
<comment type="caution">
    <text evidence="7">The sequence shown here is derived from an EMBL/GenBank/DDBJ whole genome shotgun (WGS) entry which is preliminary data.</text>
</comment>
<dbReference type="Proteomes" id="UP000627521">
    <property type="component" value="Unassembled WGS sequence"/>
</dbReference>
<keyword evidence="5" id="KW-0812">Transmembrane</keyword>
<proteinExistence type="predicted"/>
<keyword evidence="2 4" id="KW-0472">Membrane</keyword>
<dbReference type="PANTHER" id="PTHR30329">
    <property type="entry name" value="STATOR ELEMENT OF FLAGELLAR MOTOR COMPLEX"/>
    <property type="match status" value="1"/>
</dbReference>
<accession>A0ABR8LXI9</accession>
<dbReference type="InterPro" id="IPR006664">
    <property type="entry name" value="OMP_bac"/>
</dbReference>
<keyword evidence="8" id="KW-1185">Reference proteome</keyword>
<dbReference type="Gene3D" id="3.30.1330.60">
    <property type="entry name" value="OmpA-like domain"/>
    <property type="match status" value="2"/>
</dbReference>
<feature type="transmembrane region" description="Helical" evidence="5">
    <location>
        <begin position="7"/>
        <end position="25"/>
    </location>
</feature>
<gene>
    <name evidence="7" type="ORF">IEG06_05875</name>
</gene>
<evidence type="ECO:0000256" key="5">
    <source>
        <dbReference type="SAM" id="Phobius"/>
    </source>
</evidence>
<evidence type="ECO:0000259" key="6">
    <source>
        <dbReference type="PROSITE" id="PS51123"/>
    </source>
</evidence>
<evidence type="ECO:0000256" key="4">
    <source>
        <dbReference type="PROSITE-ProRule" id="PRU00473"/>
    </source>
</evidence>
<dbReference type="PANTHER" id="PTHR30329:SF21">
    <property type="entry name" value="LIPOPROTEIN YIAD-RELATED"/>
    <property type="match status" value="1"/>
</dbReference>
<keyword evidence="5" id="KW-1133">Transmembrane helix</keyword>
<comment type="subcellular location">
    <subcellularLocation>
        <location evidence="1">Cell outer membrane</location>
    </subcellularLocation>
</comment>
<evidence type="ECO:0000313" key="8">
    <source>
        <dbReference type="Proteomes" id="UP000627521"/>
    </source>
</evidence>
<dbReference type="RefSeq" id="WP_191101131.1">
    <property type="nucleotide sequence ID" value="NZ_JACXXH010000002.1"/>
</dbReference>
<dbReference type="InterPro" id="IPR006665">
    <property type="entry name" value="OmpA-like"/>
</dbReference>
<name>A0ABR8LXI9_9FLAO</name>
<evidence type="ECO:0000256" key="3">
    <source>
        <dbReference type="ARBA" id="ARBA00023237"/>
    </source>
</evidence>
<protein>
    <submittedName>
        <fullName evidence="7">OmpA family protein</fullName>
    </submittedName>
</protein>
<dbReference type="SUPFAM" id="SSF103088">
    <property type="entry name" value="OmpA-like"/>
    <property type="match status" value="2"/>
</dbReference>
<feature type="domain" description="OmpA-like" evidence="6">
    <location>
        <begin position="198"/>
        <end position="314"/>
    </location>
</feature>